<dbReference type="SMART" id="SM00034">
    <property type="entry name" value="CLECT"/>
    <property type="match status" value="1"/>
</dbReference>
<dbReference type="SUPFAM" id="SSF56436">
    <property type="entry name" value="C-type lectin-like"/>
    <property type="match status" value="2"/>
</dbReference>
<accession>A0AA88SXP3</accession>
<name>A0AA88SXP3_TACVA</name>
<protein>
    <recommendedName>
        <fullName evidence="1">C-type lectin domain-containing protein</fullName>
    </recommendedName>
</protein>
<sequence length="261" mass="29912">MKLKDTVAVLLLMGLCGMSYCVVRQHVYVSQLLTWPEAQQYCRQRYDDLSTVTSSEEIISLPATVPPSCPNNTDDYKACQSGKWIGLYIDSSHLTRWSGEDMNITKYATLKCGVVWNALQVCSLVPCTWTLSFYCMTKFEVMLVEQKMAWEEALVYCRSKYIDLVSLTSEIWMKEAVNVGGSAQTAYVWTGLRFLDGGWFWTTHNALKYQAWSSESKPHCPARNLRCGALAQNEGIWEMRDCEEKLNFLCFRKSKCLPYQP</sequence>
<organism evidence="2 3">
    <name type="scientific">Tachysurus vachellii</name>
    <name type="common">Darkbarbel catfish</name>
    <name type="synonym">Pelteobagrus vachellii</name>
    <dbReference type="NCBI Taxonomy" id="175792"/>
    <lineage>
        <taxon>Eukaryota</taxon>
        <taxon>Metazoa</taxon>
        <taxon>Chordata</taxon>
        <taxon>Craniata</taxon>
        <taxon>Vertebrata</taxon>
        <taxon>Euteleostomi</taxon>
        <taxon>Actinopterygii</taxon>
        <taxon>Neopterygii</taxon>
        <taxon>Teleostei</taxon>
        <taxon>Ostariophysi</taxon>
        <taxon>Siluriformes</taxon>
        <taxon>Bagridae</taxon>
        <taxon>Tachysurus</taxon>
    </lineage>
</organism>
<dbReference type="PROSITE" id="PS50041">
    <property type="entry name" value="C_TYPE_LECTIN_2"/>
    <property type="match status" value="1"/>
</dbReference>
<dbReference type="Gene3D" id="3.10.100.10">
    <property type="entry name" value="Mannose-Binding Protein A, subunit A"/>
    <property type="match status" value="2"/>
</dbReference>
<dbReference type="InterPro" id="IPR016187">
    <property type="entry name" value="CTDL_fold"/>
</dbReference>
<dbReference type="PANTHER" id="PTHR45784">
    <property type="entry name" value="C-TYPE LECTIN DOMAIN FAMILY 20 MEMBER A-RELATED"/>
    <property type="match status" value="1"/>
</dbReference>
<evidence type="ECO:0000259" key="1">
    <source>
        <dbReference type="PROSITE" id="PS50041"/>
    </source>
</evidence>
<dbReference type="PANTHER" id="PTHR45784:SF8">
    <property type="entry name" value="C-TYPE MANNOSE RECEPTOR 2-RELATED"/>
    <property type="match status" value="1"/>
</dbReference>
<dbReference type="Pfam" id="PF00059">
    <property type="entry name" value="Lectin_C"/>
    <property type="match status" value="1"/>
</dbReference>
<evidence type="ECO:0000313" key="2">
    <source>
        <dbReference type="EMBL" id="KAK2849932.1"/>
    </source>
</evidence>
<dbReference type="InterPro" id="IPR016186">
    <property type="entry name" value="C-type_lectin-like/link_sf"/>
</dbReference>
<keyword evidence="3" id="KW-1185">Reference proteome</keyword>
<comment type="caution">
    <text evidence="2">The sequence shown here is derived from an EMBL/GenBank/DDBJ whole genome shotgun (WGS) entry which is preliminary data.</text>
</comment>
<reference evidence="2" key="1">
    <citation type="submission" date="2023-08" db="EMBL/GenBank/DDBJ databases">
        <title>Pelteobagrus vachellii genome.</title>
        <authorList>
            <person name="Liu H."/>
        </authorList>
    </citation>
    <scope>NUCLEOTIDE SEQUENCE</scope>
    <source>
        <strain evidence="2">PRFRI_2022a</strain>
        <tissue evidence="2">Muscle</tissue>
    </source>
</reference>
<dbReference type="AlphaFoldDB" id="A0AA88SXP3"/>
<feature type="domain" description="C-type lectin" evidence="1">
    <location>
        <begin position="131"/>
        <end position="251"/>
    </location>
</feature>
<dbReference type="EMBL" id="JAVHJS010000008">
    <property type="protein sequence ID" value="KAK2849932.1"/>
    <property type="molecule type" value="Genomic_DNA"/>
</dbReference>
<evidence type="ECO:0000313" key="3">
    <source>
        <dbReference type="Proteomes" id="UP001187315"/>
    </source>
</evidence>
<proteinExistence type="predicted"/>
<dbReference type="InterPro" id="IPR001304">
    <property type="entry name" value="C-type_lectin-like"/>
</dbReference>
<dbReference type="Proteomes" id="UP001187315">
    <property type="component" value="Unassembled WGS sequence"/>
</dbReference>
<gene>
    <name evidence="2" type="ORF">Q7C36_008715</name>
</gene>